<comment type="caution">
    <text evidence="4">The sequence shown here is derived from an EMBL/GenBank/DDBJ whole genome shotgun (WGS) entry which is preliminary data.</text>
</comment>
<keyword evidence="2" id="KW-1133">Transmembrane helix</keyword>
<dbReference type="Gene3D" id="2.10.290.10">
    <property type="entry name" value="YfgJ-like"/>
    <property type="match status" value="1"/>
</dbReference>
<feature type="transmembrane region" description="Helical" evidence="2">
    <location>
        <begin position="216"/>
        <end position="237"/>
    </location>
</feature>
<evidence type="ECO:0000259" key="3">
    <source>
        <dbReference type="Pfam" id="PF12773"/>
    </source>
</evidence>
<sequence>MVKCDNCGITIPEGMESCPNCGKLATIKTGEDQEFKSDKNQKAESDESQEFKTEEEQNSSEQTLTRTCKNCGARIYSDNIICPLCGNRLDEEYEEEEELKCEKCGTPIPENTLFCPTCGTKVNNQNSTGYSREYSTHINDNIKTREESNPSIGKKINLVSIIIPAVIALIMSIVLSIIGVWLELSWYAYIIAIILSVGFCAAPIDNEINATISGFIVGLFLGILESPLFGVVYGSFAVELYEYYVGTHLITLIILGVVVAFLSNMFLKKPVTNIVTKIKKMM</sequence>
<dbReference type="Proteomes" id="UP000248557">
    <property type="component" value="Unassembled WGS sequence"/>
</dbReference>
<name>A0A328Q6I1_9EURY</name>
<dbReference type="RefSeq" id="WP_112149472.1">
    <property type="nucleotide sequence ID" value="NZ_CATZXA010000119.1"/>
</dbReference>
<protein>
    <recommendedName>
        <fullName evidence="3">DZANK-type domain-containing protein</fullName>
    </recommendedName>
</protein>
<evidence type="ECO:0000256" key="2">
    <source>
        <dbReference type="SAM" id="Phobius"/>
    </source>
</evidence>
<reference evidence="4 5" key="1">
    <citation type="submission" date="2017-05" db="EMBL/GenBank/DDBJ databases">
        <title>Host range expansion of the Methanosphaera genus to humans and monogastric animals involves recent and extensive reduction in genome content.</title>
        <authorList>
            <person name="Hoedt E.C."/>
            <person name="Volmer J.G."/>
            <person name="Parks D.H."/>
            <person name="Rosewarne C.P."/>
            <person name="Denman S.E."/>
            <person name="Mcsweeney C.S."/>
            <person name="O Cuiv P."/>
            <person name="Hugenholtz P."/>
            <person name="Tyson G.W."/>
            <person name="Morrison M."/>
        </authorList>
    </citation>
    <scope>NUCLEOTIDE SEQUENCE [LARGE SCALE GENOMIC DNA]</scope>
    <source>
        <strain evidence="4 5">PA5</strain>
    </source>
</reference>
<feature type="transmembrane region" description="Helical" evidence="2">
    <location>
        <begin position="158"/>
        <end position="180"/>
    </location>
</feature>
<evidence type="ECO:0000313" key="4">
    <source>
        <dbReference type="EMBL" id="RAP03206.1"/>
    </source>
</evidence>
<evidence type="ECO:0000313" key="5">
    <source>
        <dbReference type="Proteomes" id="UP000248557"/>
    </source>
</evidence>
<feature type="transmembrane region" description="Helical" evidence="2">
    <location>
        <begin position="243"/>
        <end position="267"/>
    </location>
</feature>
<accession>A0A328Q6I1</accession>
<organism evidence="4 5">
    <name type="scientific">Methanosphaera stadtmanae</name>
    <dbReference type="NCBI Taxonomy" id="2317"/>
    <lineage>
        <taxon>Archaea</taxon>
        <taxon>Methanobacteriati</taxon>
        <taxon>Methanobacteriota</taxon>
        <taxon>Methanomada group</taxon>
        <taxon>Methanobacteria</taxon>
        <taxon>Methanobacteriales</taxon>
        <taxon>Methanobacteriaceae</taxon>
        <taxon>Methanosphaera</taxon>
    </lineage>
</organism>
<proteinExistence type="predicted"/>
<dbReference type="InterPro" id="IPR025874">
    <property type="entry name" value="DZR"/>
</dbReference>
<feature type="domain" description="DZANK-type" evidence="3">
    <location>
        <begin position="68"/>
        <end position="119"/>
    </location>
</feature>
<keyword evidence="2" id="KW-0472">Membrane</keyword>
<dbReference type="AlphaFoldDB" id="A0A328Q6I1"/>
<dbReference type="Pfam" id="PF12773">
    <property type="entry name" value="DZR"/>
    <property type="match status" value="1"/>
</dbReference>
<feature type="region of interest" description="Disordered" evidence="1">
    <location>
        <begin position="32"/>
        <end position="59"/>
    </location>
</feature>
<feature type="transmembrane region" description="Helical" evidence="2">
    <location>
        <begin position="186"/>
        <end position="204"/>
    </location>
</feature>
<dbReference type="InterPro" id="IPR029037">
    <property type="entry name" value="DUF1407/YfgJ-like_sf"/>
</dbReference>
<feature type="compositionally biased region" description="Basic and acidic residues" evidence="1">
    <location>
        <begin position="32"/>
        <end position="55"/>
    </location>
</feature>
<dbReference type="EMBL" id="NGJK01000033">
    <property type="protein sequence ID" value="RAP03206.1"/>
    <property type="molecule type" value="Genomic_DNA"/>
</dbReference>
<keyword evidence="2" id="KW-0812">Transmembrane</keyword>
<evidence type="ECO:0000256" key="1">
    <source>
        <dbReference type="SAM" id="MobiDB-lite"/>
    </source>
</evidence>
<gene>
    <name evidence="4" type="ORF">CA615_03525</name>
</gene>